<gene>
    <name evidence="1" type="ORF">ERS013165_00544</name>
</gene>
<dbReference type="EMBL" id="CWOW01000002">
    <property type="protein sequence ID" value="CRZ93076.1"/>
    <property type="molecule type" value="Genomic_DNA"/>
</dbReference>
<evidence type="ECO:0000313" key="2">
    <source>
        <dbReference type="Proteomes" id="UP000044806"/>
    </source>
</evidence>
<reference evidence="1 2" key="1">
    <citation type="submission" date="2015-07" db="EMBL/GenBank/DDBJ databases">
        <authorList>
            <consortium name="Pathogen Informatics"/>
        </authorList>
    </citation>
    <scope>NUCLEOTIDE SEQUENCE [LARGE SCALE GENOMIC DNA]</scope>
    <source>
        <strain evidence="1 2">A51</strain>
    </source>
</reference>
<dbReference type="AlphaFoldDB" id="A0A655P3M9"/>
<evidence type="ECO:0000313" key="1">
    <source>
        <dbReference type="EMBL" id="CRZ93076.1"/>
    </source>
</evidence>
<accession>A0A655P3M9</accession>
<organism evidence="1 2">
    <name type="scientific">Vibrio cholerae</name>
    <dbReference type="NCBI Taxonomy" id="666"/>
    <lineage>
        <taxon>Bacteria</taxon>
        <taxon>Pseudomonadati</taxon>
        <taxon>Pseudomonadota</taxon>
        <taxon>Gammaproteobacteria</taxon>
        <taxon>Vibrionales</taxon>
        <taxon>Vibrionaceae</taxon>
        <taxon>Vibrio</taxon>
    </lineage>
</organism>
<protein>
    <submittedName>
        <fullName evidence="1">Uncharacterized protein</fullName>
    </submittedName>
</protein>
<dbReference type="Proteomes" id="UP000044806">
    <property type="component" value="Unassembled WGS sequence"/>
</dbReference>
<proteinExistence type="predicted"/>
<name>A0A655P3M9_VIBCL</name>
<sequence>MLFKRVMSHFIADQARYKKTKNNQGDKNPTKFLSRHNEHPASTAYFNLLLHQWKTEAHPLF</sequence>